<accession>A0ABV8LTW2</accession>
<dbReference type="EMBL" id="JBHSAY010000015">
    <property type="protein sequence ID" value="MFC4133823.1"/>
    <property type="molecule type" value="Genomic_DNA"/>
</dbReference>
<comment type="caution">
    <text evidence="1">The sequence shown here is derived from an EMBL/GenBank/DDBJ whole genome shotgun (WGS) entry which is preliminary data.</text>
</comment>
<proteinExistence type="predicted"/>
<dbReference type="RefSeq" id="WP_253761977.1">
    <property type="nucleotide sequence ID" value="NZ_JAMZDZ010000001.1"/>
</dbReference>
<keyword evidence="2" id="KW-1185">Reference proteome</keyword>
<sequence>MTEHGSADEPGQTWAAKVTAPLIKNMLLAGDFSFEAIQALGNPVPMLVKNDGSELLELWLEPFGQDYWLQPGESVIVTSYGHWDGHPFGTVHEPNCITIWVTSFFATVSDQDDNEVPGAHQRPSGKYGS</sequence>
<name>A0ABV8LTW2_9ACTN</name>
<gene>
    <name evidence="1" type="ORF">ACFOZ4_24690</name>
</gene>
<dbReference type="Proteomes" id="UP001595816">
    <property type="component" value="Unassembled WGS sequence"/>
</dbReference>
<reference evidence="2" key="1">
    <citation type="journal article" date="2019" name="Int. J. Syst. Evol. Microbiol.">
        <title>The Global Catalogue of Microorganisms (GCM) 10K type strain sequencing project: providing services to taxonomists for standard genome sequencing and annotation.</title>
        <authorList>
            <consortium name="The Broad Institute Genomics Platform"/>
            <consortium name="The Broad Institute Genome Sequencing Center for Infectious Disease"/>
            <person name="Wu L."/>
            <person name="Ma J."/>
        </authorList>
    </citation>
    <scope>NUCLEOTIDE SEQUENCE [LARGE SCALE GENOMIC DNA]</scope>
    <source>
        <strain evidence="2">CGMCC 4.7289</strain>
    </source>
</reference>
<evidence type="ECO:0000313" key="1">
    <source>
        <dbReference type="EMBL" id="MFC4133823.1"/>
    </source>
</evidence>
<protein>
    <submittedName>
        <fullName evidence="1">Uncharacterized protein</fullName>
    </submittedName>
</protein>
<evidence type="ECO:0000313" key="2">
    <source>
        <dbReference type="Proteomes" id="UP001595816"/>
    </source>
</evidence>
<organism evidence="1 2">
    <name type="scientific">Hamadaea flava</name>
    <dbReference type="NCBI Taxonomy" id="1742688"/>
    <lineage>
        <taxon>Bacteria</taxon>
        <taxon>Bacillati</taxon>
        <taxon>Actinomycetota</taxon>
        <taxon>Actinomycetes</taxon>
        <taxon>Micromonosporales</taxon>
        <taxon>Micromonosporaceae</taxon>
        <taxon>Hamadaea</taxon>
    </lineage>
</organism>